<evidence type="ECO:0000259" key="8">
    <source>
        <dbReference type="Pfam" id="PF01702"/>
    </source>
</evidence>
<feature type="domain" description="tRNA-guanine(15) transglycosylase-like" evidence="8">
    <location>
        <begin position="50"/>
        <end position="403"/>
    </location>
</feature>
<dbReference type="Pfam" id="PF01702">
    <property type="entry name" value="TGT"/>
    <property type="match status" value="1"/>
</dbReference>
<dbReference type="InterPro" id="IPR002616">
    <property type="entry name" value="tRNA_ribo_trans-like"/>
</dbReference>
<feature type="region of interest" description="RNA binding" evidence="6">
    <location>
        <begin position="284"/>
        <end position="290"/>
    </location>
</feature>
<dbReference type="NCBIfam" id="TIGR00430">
    <property type="entry name" value="Q_tRNA_tgt"/>
    <property type="match status" value="1"/>
</dbReference>
<dbReference type="SUPFAM" id="SSF51713">
    <property type="entry name" value="tRNA-guanine transglycosylase"/>
    <property type="match status" value="1"/>
</dbReference>
<keyword evidence="1 6" id="KW-0328">Glycosyltransferase</keyword>
<keyword evidence="10" id="KW-1185">Reference proteome</keyword>
<comment type="subcellular location">
    <subcellularLocation>
        <location evidence="6">Cytoplasm</location>
    </subcellularLocation>
</comment>
<comment type="function">
    <text evidence="6">Catalytic subunit of the queuine tRNA-ribosyltransferase (TGT) that catalyzes the base-exchange of a guanine (G) residue with queuine (Q) at position 34 (anticodon wobble position) in tRNAs with GU(N) anticodons (tRNA-Asp, -Asn, -His and -Tyr), resulting in the hypermodified nucleoside queuosine (7-(((4,5-cis-dihydroxy-2-cyclopenten-1-yl)amino)methyl)-7-deazaguanosine). Catalysis occurs through a double-displacement mechanism. The nucleophile active site attacks the C1' of nucleotide 34 to detach the guanine base from the RNA, forming a covalent enzyme-RNA intermediate. The proton acceptor active site deprotonates the incoming queuine, allowing a nucleophilic attack on the C1' of the ribose to form the product.</text>
</comment>
<comment type="similarity">
    <text evidence="6">Belongs to the queuine tRNA-ribosyltransferase family.</text>
</comment>
<keyword evidence="3 6" id="KW-0819">tRNA processing</keyword>
<comment type="catalytic activity">
    <reaction evidence="6">
        <text>guanosine(34) in tRNA + queuine = queuosine(34) in tRNA + guanine</text>
        <dbReference type="Rhea" id="RHEA:16633"/>
        <dbReference type="Rhea" id="RHEA-COMP:10341"/>
        <dbReference type="Rhea" id="RHEA-COMP:18571"/>
        <dbReference type="ChEBI" id="CHEBI:16235"/>
        <dbReference type="ChEBI" id="CHEBI:17433"/>
        <dbReference type="ChEBI" id="CHEBI:74269"/>
        <dbReference type="ChEBI" id="CHEBI:194431"/>
        <dbReference type="EC" id="2.4.2.64"/>
    </reaction>
</comment>
<dbReference type="AlphaFoldDB" id="A0A9W8E6U5"/>
<evidence type="ECO:0000256" key="7">
    <source>
        <dbReference type="SAM" id="MobiDB-lite"/>
    </source>
</evidence>
<dbReference type="GO" id="GO:0005829">
    <property type="term" value="C:cytosol"/>
    <property type="evidence" value="ECO:0007669"/>
    <property type="project" value="TreeGrafter"/>
</dbReference>
<evidence type="ECO:0000313" key="9">
    <source>
        <dbReference type="EMBL" id="KAJ1974218.1"/>
    </source>
</evidence>
<feature type="active site" description="Nucleophile" evidence="6">
    <location>
        <position position="303"/>
    </location>
</feature>
<feature type="region of interest" description="RNA binding; important for wobble base 34 recognition" evidence="6">
    <location>
        <begin position="308"/>
        <end position="312"/>
    </location>
</feature>
<proteinExistence type="inferred from homology"/>
<accession>A0A9W8E6U5</accession>
<dbReference type="EC" id="2.4.2.64" evidence="6"/>
<dbReference type="EMBL" id="JANBQB010000686">
    <property type="protein sequence ID" value="KAJ1974218.1"/>
    <property type="molecule type" value="Genomic_DNA"/>
</dbReference>
<dbReference type="GO" id="GO:0006400">
    <property type="term" value="P:tRNA modification"/>
    <property type="evidence" value="ECO:0007669"/>
    <property type="project" value="InterPro"/>
</dbReference>
<reference evidence="9" key="1">
    <citation type="submission" date="2022-07" db="EMBL/GenBank/DDBJ databases">
        <title>Phylogenomic reconstructions and comparative analyses of Kickxellomycotina fungi.</title>
        <authorList>
            <person name="Reynolds N.K."/>
            <person name="Stajich J.E."/>
            <person name="Barry K."/>
            <person name="Grigoriev I.V."/>
            <person name="Crous P."/>
            <person name="Smith M.E."/>
        </authorList>
    </citation>
    <scope>NUCLEOTIDE SEQUENCE</scope>
    <source>
        <strain evidence="9">RSA 567</strain>
    </source>
</reference>
<evidence type="ECO:0000256" key="5">
    <source>
        <dbReference type="ARBA" id="ARBA00022833"/>
    </source>
</evidence>
<feature type="active site" description="Proton acceptor" evidence="6">
    <location>
        <position position="129"/>
    </location>
</feature>
<evidence type="ECO:0000256" key="4">
    <source>
        <dbReference type="ARBA" id="ARBA00022723"/>
    </source>
</evidence>
<keyword evidence="6" id="KW-0963">Cytoplasm</keyword>
<protein>
    <recommendedName>
        <fullName evidence="6">Queuine tRNA-ribosyltransferase catalytic subunit 1</fullName>
        <ecNumber evidence="6">2.4.2.64</ecNumber>
    </recommendedName>
    <alternativeName>
        <fullName evidence="6">Guanine insertion enzyme</fullName>
    </alternativeName>
    <alternativeName>
        <fullName evidence="6">tRNA-guanine transglycosylase</fullName>
    </alternativeName>
</protein>
<name>A0A9W8E6U5_9FUNG</name>
<feature type="binding site" evidence="6">
    <location>
        <position position="226"/>
    </location>
    <ligand>
        <name>substrate</name>
    </ligand>
</feature>
<feature type="binding site" evidence="6">
    <location>
        <begin position="129"/>
        <end position="133"/>
    </location>
    <ligand>
        <name>substrate</name>
    </ligand>
</feature>
<keyword evidence="4 6" id="KW-0479">Metal-binding</keyword>
<evidence type="ECO:0000256" key="2">
    <source>
        <dbReference type="ARBA" id="ARBA00022679"/>
    </source>
</evidence>
<feature type="binding site" evidence="6">
    <location>
        <position position="346"/>
    </location>
    <ligand>
        <name>Zn(2+)</name>
        <dbReference type="ChEBI" id="CHEBI:29105"/>
    </ligand>
</feature>
<feature type="binding site" evidence="6">
    <location>
        <position position="371"/>
    </location>
    <ligand>
        <name>Zn(2+)</name>
        <dbReference type="ChEBI" id="CHEBI:29105"/>
    </ligand>
</feature>
<organism evidence="9 10">
    <name type="scientific">Dimargaris verticillata</name>
    <dbReference type="NCBI Taxonomy" id="2761393"/>
    <lineage>
        <taxon>Eukaryota</taxon>
        <taxon>Fungi</taxon>
        <taxon>Fungi incertae sedis</taxon>
        <taxon>Zoopagomycota</taxon>
        <taxon>Kickxellomycotina</taxon>
        <taxon>Dimargaritomycetes</taxon>
        <taxon>Dimargaritales</taxon>
        <taxon>Dimargaritaceae</taxon>
        <taxon>Dimargaris</taxon>
    </lineage>
</organism>
<comment type="subunit">
    <text evidence="6">Heterodimer of a catalytic subunit and an accessory subunit.</text>
</comment>
<feature type="binding site" evidence="6">
    <location>
        <position position="183"/>
    </location>
    <ligand>
        <name>substrate</name>
    </ligand>
</feature>
<feature type="binding site" evidence="6">
    <location>
        <position position="253"/>
    </location>
    <ligand>
        <name>substrate</name>
    </ligand>
</feature>
<dbReference type="InterPro" id="IPR036511">
    <property type="entry name" value="TGT-like_sf"/>
</dbReference>
<dbReference type="GO" id="GO:0046872">
    <property type="term" value="F:metal ion binding"/>
    <property type="evidence" value="ECO:0007669"/>
    <property type="project" value="UniProtKB-KW"/>
</dbReference>
<dbReference type="NCBIfam" id="TIGR00449">
    <property type="entry name" value="tgt_general"/>
    <property type="match status" value="1"/>
</dbReference>
<dbReference type="HAMAP" id="MF_00168">
    <property type="entry name" value="Q_tRNA_Tgt"/>
    <property type="match status" value="1"/>
</dbReference>
<dbReference type="GO" id="GO:0008479">
    <property type="term" value="F:tRNA-guanosine(34) queuine transglycosylase activity"/>
    <property type="evidence" value="ECO:0007669"/>
    <property type="project" value="UniProtKB-UniRule"/>
</dbReference>
<gene>
    <name evidence="9" type="primary">QTRT1</name>
    <name evidence="9" type="ORF">H4R34_004798</name>
</gene>
<feature type="region of interest" description="Disordered" evidence="7">
    <location>
        <begin position="1"/>
        <end position="21"/>
    </location>
</feature>
<feature type="binding site" evidence="6">
    <location>
        <position position="341"/>
    </location>
    <ligand>
        <name>Zn(2+)</name>
        <dbReference type="ChEBI" id="CHEBI:29105"/>
    </ligand>
</feature>
<comment type="cofactor">
    <cofactor evidence="6">
        <name>Zn(2+)</name>
        <dbReference type="ChEBI" id="CHEBI:29105"/>
    </cofactor>
</comment>
<feature type="binding site" evidence="6">
    <location>
        <position position="343"/>
    </location>
    <ligand>
        <name>Zn(2+)</name>
        <dbReference type="ChEBI" id="CHEBI:29105"/>
    </ligand>
</feature>
<evidence type="ECO:0000256" key="6">
    <source>
        <dbReference type="HAMAP-Rule" id="MF_03218"/>
    </source>
</evidence>
<evidence type="ECO:0000256" key="3">
    <source>
        <dbReference type="ARBA" id="ARBA00022694"/>
    </source>
</evidence>
<dbReference type="OrthoDB" id="10249838at2759"/>
<dbReference type="Proteomes" id="UP001151582">
    <property type="component" value="Unassembled WGS sequence"/>
</dbReference>
<evidence type="ECO:0000256" key="1">
    <source>
        <dbReference type="ARBA" id="ARBA00022676"/>
    </source>
</evidence>
<evidence type="ECO:0000313" key="10">
    <source>
        <dbReference type="Proteomes" id="UP001151582"/>
    </source>
</evidence>
<dbReference type="InterPro" id="IPR004803">
    <property type="entry name" value="TGT"/>
</dbReference>
<dbReference type="PANTHER" id="PTHR43530">
    <property type="entry name" value="QUEUINE TRNA-RIBOSYLTRANSFERASE CATALYTIC SUBUNIT 1"/>
    <property type="match status" value="1"/>
</dbReference>
<dbReference type="PANTHER" id="PTHR43530:SF1">
    <property type="entry name" value="QUEUINE TRNA-RIBOSYLTRANSFERASE CATALYTIC SUBUNIT 1"/>
    <property type="match status" value="1"/>
</dbReference>
<comment type="caution">
    <text evidence="9">The sequence shown here is derived from an EMBL/GenBank/DDBJ whole genome shotgun (WGS) entry which is preliminary data.</text>
</comment>
<dbReference type="Gene3D" id="3.20.20.105">
    <property type="entry name" value="Queuine tRNA-ribosyltransferase-like"/>
    <property type="match status" value="1"/>
</dbReference>
<sequence length="436" mass="48847">MLAQPVPVQRGESTQAEVPVSPYRSHPLPVMASSESPALRFEVIARCSTTKARVSKLHLPHYTADTPMFMPVGTQGTIKGLTTDQLRDLDCHVILGNTYHLGNRPGPEILDQFGGLHQFMNWDRGLLTDSGGFQMVSLLKLAEITEEGVQFEHPHDGSLMMLTPEKSMELQNSIGADIMMQLDDVVSSLTTGPRVEEAMHRSIRWLDRCIKAHRKPHQQNLFPIIQGGLDLTLRKACLEAMIARNAPGYAIGGLSGGEEKDQFWRIVSLCTDYLPEPKPRYCMGVGYAEDLVVCSALGVDMYDCVYPTRTARFGHALTRSGGITLKYGRYHTDYSPIEDDCNCHTCRNYTRAHLATLVNKETVGCHLISIHNIAYQMRLMRDIRSSIMEDRFPQFVQSFMKRYFVDNGTPYPEWVVNALNSVNISLLPPENAASQT</sequence>
<keyword evidence="2 6" id="KW-0808">Transferase</keyword>
<keyword evidence="5 6" id="KW-0862">Zinc</keyword>